<dbReference type="Proteomes" id="UP000326202">
    <property type="component" value="Chromosome"/>
</dbReference>
<evidence type="ECO:0000313" key="4">
    <source>
        <dbReference type="EMBL" id="QEX17854.1"/>
    </source>
</evidence>
<feature type="binding site" evidence="3">
    <location>
        <position position="136"/>
    </location>
    <ligand>
        <name>a divalent metal cation</name>
        <dbReference type="ChEBI" id="CHEBI:60240"/>
    </ligand>
</feature>
<dbReference type="RefSeq" id="WP_151178070.1">
    <property type="nucleotide sequence ID" value="NZ_CP042906.1"/>
</dbReference>
<evidence type="ECO:0000256" key="3">
    <source>
        <dbReference type="PIRSR" id="PIRSR607837-1"/>
    </source>
</evidence>
<reference evidence="4 5" key="1">
    <citation type="submission" date="2019-08" db="EMBL/GenBank/DDBJ databases">
        <title>Hyperibacter terrae gen. nov., sp. nov. and Hyperibacter viscosus sp. nov., two new members in the family Rhodospirillaceae isolated from the rhizosphere of Hypericum perforatum.</title>
        <authorList>
            <person name="Noviana Z."/>
        </authorList>
    </citation>
    <scope>NUCLEOTIDE SEQUENCE [LARGE SCALE GENOMIC DNA]</scope>
    <source>
        <strain evidence="4 5">R5913</strain>
    </source>
</reference>
<comment type="similarity">
    <text evidence="1">Belongs to the DinB family.</text>
</comment>
<name>A0A5J6MK93_9PROT</name>
<feature type="binding site" evidence="3">
    <location>
        <position position="132"/>
    </location>
    <ligand>
        <name>a divalent metal cation</name>
        <dbReference type="ChEBI" id="CHEBI:60240"/>
    </ligand>
</feature>
<protein>
    <submittedName>
        <fullName evidence="4">Damage-inducible protein DinB</fullName>
    </submittedName>
</protein>
<gene>
    <name evidence="4" type="ORF">FRZ44_31570</name>
</gene>
<proteinExistence type="inferred from homology"/>
<dbReference type="KEGG" id="htq:FRZ44_31570"/>
<evidence type="ECO:0000256" key="1">
    <source>
        <dbReference type="ARBA" id="ARBA00008635"/>
    </source>
</evidence>
<dbReference type="InterPro" id="IPR007837">
    <property type="entry name" value="DinB"/>
</dbReference>
<dbReference type="EMBL" id="CP042906">
    <property type="protein sequence ID" value="QEX17854.1"/>
    <property type="molecule type" value="Genomic_DNA"/>
</dbReference>
<dbReference type="GO" id="GO:0046872">
    <property type="term" value="F:metal ion binding"/>
    <property type="evidence" value="ECO:0007669"/>
    <property type="project" value="UniProtKB-KW"/>
</dbReference>
<dbReference type="InterPro" id="IPR034660">
    <property type="entry name" value="DinB/YfiT-like"/>
</dbReference>
<dbReference type="Gene3D" id="1.20.120.450">
    <property type="entry name" value="dinb family like domain"/>
    <property type="match status" value="1"/>
</dbReference>
<dbReference type="PANTHER" id="PTHR37302">
    <property type="entry name" value="SLR1116 PROTEIN"/>
    <property type="match status" value="1"/>
</dbReference>
<dbReference type="Pfam" id="PF05163">
    <property type="entry name" value="DinB"/>
    <property type="match status" value="1"/>
</dbReference>
<keyword evidence="2 3" id="KW-0479">Metal-binding</keyword>
<keyword evidence="5" id="KW-1185">Reference proteome</keyword>
<dbReference type="SUPFAM" id="SSF109854">
    <property type="entry name" value="DinB/YfiT-like putative metalloenzymes"/>
    <property type="match status" value="1"/>
</dbReference>
<dbReference type="PANTHER" id="PTHR37302:SF1">
    <property type="entry name" value="PROTEIN DINB"/>
    <property type="match status" value="1"/>
</dbReference>
<accession>A0A5J6MK93</accession>
<dbReference type="OrthoDB" id="9807509at2"/>
<sequence length="170" mass="19866">MRHFSLMARFNQWVNRQLYDKVATLDDEAYRADTGIFFRTIHHTLNHLLVVDRLWIGRVTGSDRGISSLDQILFEDFTSLRAAREAEDRGLIALLDEMPDDRIEALVRFSTIKRDRHFEARVRDLLSGMFNHQTHHRGQIYAVMQQRGMDLPDVDLPFFLPEIGEARVIA</sequence>
<dbReference type="AlphaFoldDB" id="A0A5J6MK93"/>
<evidence type="ECO:0000313" key="5">
    <source>
        <dbReference type="Proteomes" id="UP000326202"/>
    </source>
</evidence>
<feature type="binding site" evidence="3">
    <location>
        <position position="47"/>
    </location>
    <ligand>
        <name>a divalent metal cation</name>
        <dbReference type="ChEBI" id="CHEBI:60240"/>
    </ligand>
</feature>
<organism evidence="4 5">
    <name type="scientific">Hypericibacter terrae</name>
    <dbReference type="NCBI Taxonomy" id="2602015"/>
    <lineage>
        <taxon>Bacteria</taxon>
        <taxon>Pseudomonadati</taxon>
        <taxon>Pseudomonadota</taxon>
        <taxon>Alphaproteobacteria</taxon>
        <taxon>Rhodospirillales</taxon>
        <taxon>Dongiaceae</taxon>
        <taxon>Hypericibacter</taxon>
    </lineage>
</organism>
<evidence type="ECO:0000256" key="2">
    <source>
        <dbReference type="ARBA" id="ARBA00022723"/>
    </source>
</evidence>